<comment type="caution">
    <text evidence="3">The sequence shown here is derived from an EMBL/GenBank/DDBJ whole genome shotgun (WGS) entry which is preliminary data.</text>
</comment>
<dbReference type="NCBIfam" id="NF006043">
    <property type="entry name" value="PRK08186.1"/>
    <property type="match status" value="1"/>
</dbReference>
<dbReference type="Gene3D" id="1.20.58.1700">
    <property type="match status" value="1"/>
</dbReference>
<dbReference type="Pfam" id="PF01425">
    <property type="entry name" value="Amidase"/>
    <property type="match status" value="1"/>
</dbReference>
<name>A0AAU9Q2H9_9VIBR</name>
<gene>
    <name evidence="3" type="primary">atzF</name>
    <name evidence="3" type="ORF">THF1D04_150015</name>
</gene>
<feature type="domain" description="Allophanate hydrolase C-terminal" evidence="2">
    <location>
        <begin position="474"/>
        <end position="596"/>
    </location>
</feature>
<dbReference type="GO" id="GO:0004039">
    <property type="term" value="F:allophanate hydrolase activity"/>
    <property type="evidence" value="ECO:0007669"/>
    <property type="project" value="UniProtKB-EC"/>
</dbReference>
<dbReference type="Pfam" id="PF21986">
    <property type="entry name" value="AH_C"/>
    <property type="match status" value="1"/>
</dbReference>
<dbReference type="InterPro" id="IPR014085">
    <property type="entry name" value="Allophanate_hydrolase"/>
</dbReference>
<dbReference type="PANTHER" id="PTHR11895:SF169">
    <property type="entry name" value="GLUTAMYL-TRNA(GLN) AMIDOTRANSFERASE"/>
    <property type="match status" value="1"/>
</dbReference>
<sequence>MNDSTVTNLSQSAPLTISGLLEAYRSEELDVKAFLTEKLQQVREDEFNSWISVISDEQLDVFLNYLTEKGSHDLPLFGVPFAIKDNIDLAGLETTAGCEAYRYQPSESAFVVELLIKAGAVPLGKANMDQFATGLVGTRSPWGAVKNSFDPSYISGGSSSGSAVSVATNQVYFALGTDTAGSGRVPAAFNNLYGLKPSKGLLSCSGVVPACRTLDCVTFFAKSAEDLSALYQVAAKYDEKDCFSRCPIGPSFDDPKTFAGVRVGVPNEAQLKFFGNDEYRKLYAQAVARLEALGAEVIPFDLKPFIQAADLLYHGPWVAERYAAIQEFFESNEENCLDVIQKIVGGAKTLSAAETFKAIYQLQEYKVQCDQLMDDIDVVLTPTAGTIYKIDEVNDDPIALNTNLGYYTNFMNLLDYSAIAIPAGFTDEGLPFGVTLFAQAYQDETLINLACEWQTMMNLPLGATQIQLANLDSVDLLVCGAHMKDLTLNHQLIDLGANFKLRTTTSENYALYCLAGGPPLRPGLVRMPEQGKRIEVEIWRIPKRHIGTLLEQIPHPLGLGNVELDSGQWVKGFICEPIAVDGSTDITHTGGWRRFIAETL</sequence>
<accession>A0AAU9Q2H9</accession>
<dbReference type="InterPro" id="IPR036928">
    <property type="entry name" value="AS_sf"/>
</dbReference>
<feature type="domain" description="Amidase" evidence="1">
    <location>
        <begin position="45"/>
        <end position="446"/>
    </location>
</feature>
<proteinExistence type="predicted"/>
<reference evidence="3" key="1">
    <citation type="submission" date="2022-01" db="EMBL/GenBank/DDBJ databases">
        <authorList>
            <person name="Lagorce A."/>
        </authorList>
    </citation>
    <scope>NUCLEOTIDE SEQUENCE</scope>
    <source>
        <strain evidence="3">Th15_F1_D04</strain>
    </source>
</reference>
<dbReference type="NCBIfam" id="TIGR02713">
    <property type="entry name" value="allophanate_hyd"/>
    <property type="match status" value="1"/>
</dbReference>
<dbReference type="RefSeq" id="WP_409930533.1">
    <property type="nucleotide sequence ID" value="NZ_CAKMTQ010000007.1"/>
</dbReference>
<dbReference type="SUPFAM" id="SSF75304">
    <property type="entry name" value="Amidase signature (AS) enzymes"/>
    <property type="match status" value="1"/>
</dbReference>
<dbReference type="InterPro" id="IPR053844">
    <property type="entry name" value="AH_C"/>
</dbReference>
<dbReference type="Proteomes" id="UP001295420">
    <property type="component" value="Unassembled WGS sequence"/>
</dbReference>
<dbReference type="AlphaFoldDB" id="A0AAU9Q2H9"/>
<protein>
    <submittedName>
        <fullName evidence="3">Allophanate hydrolase</fullName>
        <ecNumber evidence="3">3.5.1.54</ecNumber>
    </submittedName>
</protein>
<evidence type="ECO:0000259" key="2">
    <source>
        <dbReference type="Pfam" id="PF21986"/>
    </source>
</evidence>
<evidence type="ECO:0000313" key="4">
    <source>
        <dbReference type="Proteomes" id="UP001295420"/>
    </source>
</evidence>
<organism evidence="3 4">
    <name type="scientific">Vibrio owensii</name>
    <dbReference type="NCBI Taxonomy" id="696485"/>
    <lineage>
        <taxon>Bacteria</taxon>
        <taxon>Pseudomonadati</taxon>
        <taxon>Pseudomonadota</taxon>
        <taxon>Gammaproteobacteria</taxon>
        <taxon>Vibrionales</taxon>
        <taxon>Vibrionaceae</taxon>
        <taxon>Vibrio</taxon>
    </lineage>
</organism>
<dbReference type="InterPro" id="IPR000120">
    <property type="entry name" value="Amidase"/>
</dbReference>
<evidence type="ECO:0000313" key="3">
    <source>
        <dbReference type="EMBL" id="CAH1523441.1"/>
    </source>
</evidence>
<dbReference type="InterPro" id="IPR023631">
    <property type="entry name" value="Amidase_dom"/>
</dbReference>
<evidence type="ECO:0000259" key="1">
    <source>
        <dbReference type="Pfam" id="PF01425"/>
    </source>
</evidence>
<dbReference type="Gene3D" id="3.10.490.10">
    <property type="entry name" value="Gamma-glutamyl cyclotransferase-like"/>
    <property type="match status" value="1"/>
</dbReference>
<dbReference type="EMBL" id="CAKMTQ010000007">
    <property type="protein sequence ID" value="CAH1523441.1"/>
    <property type="molecule type" value="Genomic_DNA"/>
</dbReference>
<dbReference type="EC" id="3.5.1.54" evidence="3"/>
<dbReference type="Gene3D" id="3.90.1300.10">
    <property type="entry name" value="Amidase signature (AS) domain"/>
    <property type="match status" value="1"/>
</dbReference>
<dbReference type="PANTHER" id="PTHR11895">
    <property type="entry name" value="TRANSAMIDASE"/>
    <property type="match status" value="1"/>
</dbReference>
<keyword evidence="3" id="KW-0378">Hydrolase</keyword>